<evidence type="ECO:0000313" key="5">
    <source>
        <dbReference type="Proteomes" id="UP001163115"/>
    </source>
</evidence>
<reference evidence="4" key="1">
    <citation type="submission" date="2022-11" db="EMBL/GenBank/DDBJ databases">
        <title>Lacrimispora xylanolytica sy1, complete genome.</title>
        <authorList>
            <person name="Choi S."/>
        </authorList>
    </citation>
    <scope>NUCLEOTIDE SEQUENCE</scope>
    <source>
        <strain evidence="4">Sy1</strain>
    </source>
</reference>
<evidence type="ECO:0000256" key="2">
    <source>
        <dbReference type="PROSITE-ProRule" id="PRU00591"/>
    </source>
</evidence>
<organism evidence="4 5">
    <name type="scientific">Lacrimispora xylanolytica</name>
    <dbReference type="NCBI Taxonomy" id="29375"/>
    <lineage>
        <taxon>Bacteria</taxon>
        <taxon>Bacillati</taxon>
        <taxon>Bacillota</taxon>
        <taxon>Clostridia</taxon>
        <taxon>Lachnospirales</taxon>
        <taxon>Lachnospiraceae</taxon>
        <taxon>Lacrimispora</taxon>
    </lineage>
</organism>
<name>A0ABY7AF99_9FIRM</name>
<protein>
    <recommendedName>
        <fullName evidence="6">Glucan-binding YG repeat protein</fullName>
    </recommendedName>
</protein>
<dbReference type="InterPro" id="IPR018337">
    <property type="entry name" value="Cell_wall/Cho-bd_repeat"/>
</dbReference>
<dbReference type="SUPFAM" id="SSF69360">
    <property type="entry name" value="Cell wall binding repeat"/>
    <property type="match status" value="2"/>
</dbReference>
<keyword evidence="1" id="KW-0677">Repeat</keyword>
<evidence type="ECO:0000313" key="4">
    <source>
        <dbReference type="EMBL" id="WAJ25069.1"/>
    </source>
</evidence>
<feature type="repeat" description="Cell wall-binding" evidence="2">
    <location>
        <begin position="90"/>
        <end position="118"/>
    </location>
</feature>
<feature type="region of interest" description="Disordered" evidence="3">
    <location>
        <begin position="302"/>
        <end position="321"/>
    </location>
</feature>
<dbReference type="RefSeq" id="WP_268115993.1">
    <property type="nucleotide sequence ID" value="NZ_CP113524.1"/>
</dbReference>
<dbReference type="Pfam" id="PF19085">
    <property type="entry name" value="Choline_bind_2"/>
    <property type="match status" value="1"/>
</dbReference>
<evidence type="ECO:0000256" key="3">
    <source>
        <dbReference type="SAM" id="MobiDB-lite"/>
    </source>
</evidence>
<dbReference type="Pfam" id="PF19127">
    <property type="entry name" value="Choline_bind_3"/>
    <property type="match status" value="1"/>
</dbReference>
<dbReference type="Proteomes" id="UP001163115">
    <property type="component" value="Chromosome"/>
</dbReference>
<evidence type="ECO:0000256" key="1">
    <source>
        <dbReference type="ARBA" id="ARBA00022737"/>
    </source>
</evidence>
<dbReference type="EMBL" id="CP113524">
    <property type="protein sequence ID" value="WAJ25069.1"/>
    <property type="molecule type" value="Genomic_DNA"/>
</dbReference>
<keyword evidence="5" id="KW-1185">Reference proteome</keyword>
<accession>A0ABY7AF99</accession>
<dbReference type="PROSITE" id="PS51170">
    <property type="entry name" value="CW"/>
    <property type="match status" value="1"/>
</dbReference>
<gene>
    <name evidence="4" type="ORF">OW255_06045</name>
</gene>
<proteinExistence type="predicted"/>
<feature type="compositionally biased region" description="Low complexity" evidence="3">
    <location>
        <begin position="303"/>
        <end position="321"/>
    </location>
</feature>
<dbReference type="Gene3D" id="2.10.270.10">
    <property type="entry name" value="Cholin Binding"/>
    <property type="match status" value="3"/>
</dbReference>
<evidence type="ECO:0008006" key="6">
    <source>
        <dbReference type="Google" id="ProtNLM"/>
    </source>
</evidence>
<sequence>MRRDWKKNLGIVMLSAIMVIDTSMIARAAGWTEKTDGWYFEENGDYQKSVWKKADKGYYYLSETGKLLTDSWVADGDKKYYVDSEGLRVKNQWINTKSWDDAEDSTEYWYYFNANGEMLTGKQKIKDKKYFFSEEGRMLTGWVTYTNGTAENLTDDISLDDTYYCLEDGERASGWFELAPPADEDNKGETYWYNFEGNGKIRRNKKNKVGDYEFCFDTQGRMIDGWAYKTLDNSFVKVDENTEAVNEYNDDSSRYYYCGAEGVGVVQKNIWLKVVPPGKEGDPDEGDKWYYFDKKGFMAMPDTESTATPSEASPSEATPSRASRVIEIRKVDTTGEYKVKGGDGDLLQVLLRQFNDKYYLFDNKGQMVDGLLYVYNKEGKNPLKEGYYDFSADGARRTGKAKKEEAGINYDYYFSKKNEDGYSLGQGVTGVYDGKLYYKGLCVTADDNYEYELVYVPDLAGEKGTGLFVIDENGKVKTSGTTPEFSDGNKYRIKGGKSKKSGYQVFLMEKGVREGTLLQADDADRTIHFDQPMFK</sequence>